<dbReference type="EMBL" id="FNPB01000007">
    <property type="protein sequence ID" value="SDY14915.1"/>
    <property type="molecule type" value="Genomic_DNA"/>
</dbReference>
<keyword evidence="2" id="KW-1185">Reference proteome</keyword>
<organism evidence="1 2">
    <name type="scientific">Halobellus clavatus</name>
    <dbReference type="NCBI Taxonomy" id="660517"/>
    <lineage>
        <taxon>Archaea</taxon>
        <taxon>Methanobacteriati</taxon>
        <taxon>Methanobacteriota</taxon>
        <taxon>Stenosarchaea group</taxon>
        <taxon>Halobacteria</taxon>
        <taxon>Halobacteriales</taxon>
        <taxon>Haloferacaceae</taxon>
        <taxon>Halobellus</taxon>
    </lineage>
</organism>
<protein>
    <submittedName>
        <fullName evidence="1">Uncharacterized protein</fullName>
    </submittedName>
</protein>
<reference evidence="2" key="1">
    <citation type="submission" date="2016-10" db="EMBL/GenBank/DDBJ databases">
        <authorList>
            <person name="Varghese N."/>
            <person name="Submissions S."/>
        </authorList>
    </citation>
    <scope>NUCLEOTIDE SEQUENCE [LARGE SCALE GENOMIC DNA]</scope>
    <source>
        <strain evidence="2">CGMCC 1.10118</strain>
    </source>
</reference>
<accession>A0A1H3HI58</accession>
<proteinExistence type="predicted"/>
<dbReference type="AlphaFoldDB" id="A0A1H3HI58"/>
<gene>
    <name evidence="1" type="ORF">SAMN04487946_10785</name>
</gene>
<evidence type="ECO:0000313" key="1">
    <source>
        <dbReference type="EMBL" id="SDY14915.1"/>
    </source>
</evidence>
<dbReference type="Proteomes" id="UP000199170">
    <property type="component" value="Unassembled WGS sequence"/>
</dbReference>
<name>A0A1H3HI58_9EURY</name>
<evidence type="ECO:0000313" key="2">
    <source>
        <dbReference type="Proteomes" id="UP000199170"/>
    </source>
</evidence>
<sequence>MKRRTAGVLIGVLAVVCFGLVLSAVYPFTMTEPHAANAPSGRFTVSETDAFSATGSLVVDGQVRLAFDGVVTADGAWYQRVVDGGVVSAAYQPDATGPVYRKRTIAGSDNVEQQRELIAEDENRVLLGEGQDGTNATVIVKENGTGVTQPVSGTASVFVNSLVVAGYEAEETDSSDETVYVPRSGWYNGREPYRITDASGEVRTDANTHVVTSANVSWDTTEPAGTYAEYLLVRSFSDEPTTYRITFEFESGDAALEKPPWVRSNRSH</sequence>